<reference evidence="3 4" key="1">
    <citation type="journal article" date="2012" name="Stand. Genomic Sci.">
        <title>Genome sequence of the ocean sediment bacterium Saccharomonospora marina type strain (XMU15(T)).</title>
        <authorList>
            <person name="Klenk H.P."/>
            <person name="Lu M."/>
            <person name="Lucas S."/>
            <person name="Lapidus A."/>
            <person name="Copeland A."/>
            <person name="Pitluck S."/>
            <person name="Goodwin L.A."/>
            <person name="Han C."/>
            <person name="Tapia R."/>
            <person name="Brambilla E.M."/>
            <person name="Potter G."/>
            <person name="Land M."/>
            <person name="Ivanova N."/>
            <person name="Rohde M."/>
            <person name="Goker M."/>
            <person name="Detter J.C."/>
            <person name="Li W.J."/>
            <person name="Kyrpides N.C."/>
            <person name="Woyke T."/>
        </authorList>
    </citation>
    <scope>NUCLEOTIDE SEQUENCE [LARGE SCALE GENOMIC DNA]</scope>
    <source>
        <strain evidence="3 4">XMU15</strain>
    </source>
</reference>
<keyword evidence="3" id="KW-0808">Transferase</keyword>
<dbReference type="eggNOG" id="COG2267">
    <property type="taxonomic scope" value="Bacteria"/>
</dbReference>
<dbReference type="GO" id="GO:0016020">
    <property type="term" value="C:membrane"/>
    <property type="evidence" value="ECO:0007669"/>
    <property type="project" value="TreeGrafter"/>
</dbReference>
<accession>H5X469</accession>
<organism evidence="3 4">
    <name type="scientific">Saccharomonospora marina XMU15</name>
    <dbReference type="NCBI Taxonomy" id="882083"/>
    <lineage>
        <taxon>Bacteria</taxon>
        <taxon>Bacillati</taxon>
        <taxon>Actinomycetota</taxon>
        <taxon>Actinomycetes</taxon>
        <taxon>Pseudonocardiales</taxon>
        <taxon>Pseudonocardiaceae</taxon>
        <taxon>Saccharomonospora</taxon>
    </lineage>
</organism>
<gene>
    <name evidence="3" type="ORF">SacmaDRAFT_0511</name>
</gene>
<keyword evidence="3" id="KW-0012">Acyltransferase</keyword>
<dbReference type="GO" id="GO:0016746">
    <property type="term" value="F:acyltransferase activity"/>
    <property type="evidence" value="ECO:0007669"/>
    <property type="project" value="UniProtKB-KW"/>
</dbReference>
<dbReference type="InterPro" id="IPR000639">
    <property type="entry name" value="Epox_hydrolase-like"/>
</dbReference>
<dbReference type="InterPro" id="IPR000073">
    <property type="entry name" value="AB_hydrolase_1"/>
</dbReference>
<evidence type="ECO:0000256" key="1">
    <source>
        <dbReference type="ARBA" id="ARBA00022801"/>
    </source>
</evidence>
<protein>
    <submittedName>
        <fullName evidence="3">Putative hydrolase or acyltransferase of alpha/beta superfamily</fullName>
    </submittedName>
</protein>
<dbReference type="PANTHER" id="PTHR43798">
    <property type="entry name" value="MONOACYLGLYCEROL LIPASE"/>
    <property type="match status" value="1"/>
</dbReference>
<dbReference type="InterPro" id="IPR050266">
    <property type="entry name" value="AB_hydrolase_sf"/>
</dbReference>
<keyword evidence="1 3" id="KW-0378">Hydrolase</keyword>
<evidence type="ECO:0000313" key="3">
    <source>
        <dbReference type="EMBL" id="EHR48812.1"/>
    </source>
</evidence>
<dbReference type="PRINTS" id="PR00412">
    <property type="entry name" value="EPOXHYDRLASE"/>
</dbReference>
<evidence type="ECO:0000313" key="4">
    <source>
        <dbReference type="Proteomes" id="UP000004926"/>
    </source>
</evidence>
<dbReference type="PRINTS" id="PR00111">
    <property type="entry name" value="ABHYDROLASE"/>
</dbReference>
<dbReference type="GO" id="GO:0016787">
    <property type="term" value="F:hydrolase activity"/>
    <property type="evidence" value="ECO:0007669"/>
    <property type="project" value="UniProtKB-KW"/>
</dbReference>
<sequence>MQMRTEVVGAGGARIGVRVAGADSGPPIVFVHGWAQSARAWDAQFADPRLRERFRLLALDLRGHGGSDVPSGGYDDPAVWADDLAAVLGLAGEPAVVVGWSYGALVITDYVRVHGTAGLAGIVLVGGITEIGKGHPGGWVGSAMRSALPDALADDIDVALPALTRLIGEMSVNPLPGAVAQAMLGASLSVPPPVRAALFSRDVDSAEVLASIDVPTLVTHGTEDATVDPRAGEYAAGKIPGAATRWWVGVGHIPFVEAAPEFNETLARFVEERAQGAPAER</sequence>
<name>H5X469_9PSEU</name>
<dbReference type="PANTHER" id="PTHR43798:SF31">
    <property type="entry name" value="AB HYDROLASE SUPERFAMILY PROTEIN YCLE"/>
    <property type="match status" value="1"/>
</dbReference>
<evidence type="ECO:0000259" key="2">
    <source>
        <dbReference type="Pfam" id="PF12697"/>
    </source>
</evidence>
<dbReference type="Gene3D" id="3.40.50.1820">
    <property type="entry name" value="alpha/beta hydrolase"/>
    <property type="match status" value="1"/>
</dbReference>
<dbReference type="AlphaFoldDB" id="H5X469"/>
<dbReference type="STRING" id="882083.SacmaDRAFT_0511"/>
<dbReference type="SUPFAM" id="SSF53474">
    <property type="entry name" value="alpha/beta-Hydrolases"/>
    <property type="match status" value="1"/>
</dbReference>
<dbReference type="InterPro" id="IPR029058">
    <property type="entry name" value="AB_hydrolase_fold"/>
</dbReference>
<dbReference type="Pfam" id="PF12697">
    <property type="entry name" value="Abhydrolase_6"/>
    <property type="match status" value="1"/>
</dbReference>
<dbReference type="Proteomes" id="UP000004926">
    <property type="component" value="Chromosome"/>
</dbReference>
<keyword evidence="4" id="KW-1185">Reference proteome</keyword>
<feature type="domain" description="AB hydrolase-1" evidence="2">
    <location>
        <begin position="28"/>
        <end position="264"/>
    </location>
</feature>
<dbReference type="HOGENOM" id="CLU_020336_18_0_11"/>
<proteinExistence type="predicted"/>
<dbReference type="EMBL" id="CM001439">
    <property type="protein sequence ID" value="EHR48812.1"/>
    <property type="molecule type" value="Genomic_DNA"/>
</dbReference>